<dbReference type="InParanoid" id="A0A517SGY9"/>
<dbReference type="InterPro" id="IPR018392">
    <property type="entry name" value="LysM"/>
</dbReference>
<feature type="domain" description="LysM" evidence="2">
    <location>
        <begin position="452"/>
        <end position="501"/>
    </location>
</feature>
<dbReference type="Gene3D" id="3.10.350.10">
    <property type="entry name" value="LysM domain"/>
    <property type="match status" value="2"/>
</dbReference>
<keyword evidence="4" id="KW-1185">Reference proteome</keyword>
<evidence type="ECO:0000313" key="3">
    <source>
        <dbReference type="EMBL" id="QDT55382.1"/>
    </source>
</evidence>
<dbReference type="SUPFAM" id="SSF54106">
    <property type="entry name" value="LysM domain"/>
    <property type="match status" value="2"/>
</dbReference>
<dbReference type="EMBL" id="CP036271">
    <property type="protein sequence ID" value="QDT55382.1"/>
    <property type="molecule type" value="Genomic_DNA"/>
</dbReference>
<sequence>MVSEPVAAALPPRTRFDSQEWLASRQPSARSLWLKRGGAAAVAGMLGCLGWVGFQQMPSRAAASTASEEEFVLAGETAGAPKAEFVAAPQGESVEEADLAVSPFDRAPITRRMAPAVEAVDHSAATQDENPFAAFAPPRQQTAMAPEESPFAAPPSRMAKSRSAGEGVVTLASNETAAPMGEAVGSFEVAGQSEPAVTIVTPEPMPSAEQATPNDDPFAAFSPQGAAPAQQVSSVPGSFGAPAEEAQAEAQWTTAQAAPAMQAVTPVQFEPEPVPLQVPAQFEPEARPIGTSNGFAAEPAPSPGEPKGEAAWPAFEQQPAPIEPAAPARRAKAEPPYSPRVGNAERTSFNVPQPAAGMNDPQDETLHVVQQGETYWSIARQHYGAGRYFQALAEYNKPRISDQQSLKPGMKVLVPSAQTLDTRYGKLMQASGHAKPPAKPQAGLRFNAQGEPYYIVGEGDTLGEIATRYLGKTLRSEEIYRMNQEQLPNPNNLKMGMILVMPADAAETGPANAIPGRR</sequence>
<dbReference type="CDD" id="cd00118">
    <property type="entry name" value="LysM"/>
    <property type="match status" value="2"/>
</dbReference>
<dbReference type="InterPro" id="IPR052196">
    <property type="entry name" value="Bact_Kbp"/>
</dbReference>
<dbReference type="Proteomes" id="UP000315700">
    <property type="component" value="Chromosome"/>
</dbReference>
<dbReference type="PANTHER" id="PTHR34700">
    <property type="entry name" value="POTASSIUM BINDING PROTEIN KBP"/>
    <property type="match status" value="1"/>
</dbReference>
<evidence type="ECO:0000259" key="2">
    <source>
        <dbReference type="PROSITE" id="PS51782"/>
    </source>
</evidence>
<evidence type="ECO:0000256" key="1">
    <source>
        <dbReference type="SAM" id="MobiDB-lite"/>
    </source>
</evidence>
<dbReference type="InterPro" id="IPR036779">
    <property type="entry name" value="LysM_dom_sf"/>
</dbReference>
<feature type="region of interest" description="Disordered" evidence="1">
    <location>
        <begin position="204"/>
        <end position="242"/>
    </location>
</feature>
<name>A0A517SGY9_9PLAN</name>
<dbReference type="Pfam" id="PF01476">
    <property type="entry name" value="LysM"/>
    <property type="match status" value="2"/>
</dbReference>
<dbReference type="KEGG" id="ccos:Pan44_34250"/>
<gene>
    <name evidence="3" type="ORF">Pan44_34250</name>
</gene>
<proteinExistence type="predicted"/>
<feature type="compositionally biased region" description="Low complexity" evidence="1">
    <location>
        <begin position="143"/>
        <end position="156"/>
    </location>
</feature>
<dbReference type="PANTHER" id="PTHR34700:SF4">
    <property type="entry name" value="PHAGE-LIKE ELEMENT PBSX PROTEIN XKDP"/>
    <property type="match status" value="1"/>
</dbReference>
<evidence type="ECO:0000313" key="4">
    <source>
        <dbReference type="Proteomes" id="UP000315700"/>
    </source>
</evidence>
<reference evidence="3 4" key="1">
    <citation type="submission" date="2019-02" db="EMBL/GenBank/DDBJ databases">
        <title>Deep-cultivation of Planctomycetes and their phenomic and genomic characterization uncovers novel biology.</title>
        <authorList>
            <person name="Wiegand S."/>
            <person name="Jogler M."/>
            <person name="Boedeker C."/>
            <person name="Pinto D."/>
            <person name="Vollmers J."/>
            <person name="Rivas-Marin E."/>
            <person name="Kohn T."/>
            <person name="Peeters S.H."/>
            <person name="Heuer A."/>
            <person name="Rast P."/>
            <person name="Oberbeckmann S."/>
            <person name="Bunk B."/>
            <person name="Jeske O."/>
            <person name="Meyerdierks A."/>
            <person name="Storesund J.E."/>
            <person name="Kallscheuer N."/>
            <person name="Luecker S."/>
            <person name="Lage O.M."/>
            <person name="Pohl T."/>
            <person name="Merkel B.J."/>
            <person name="Hornburger P."/>
            <person name="Mueller R.-W."/>
            <person name="Bruemmer F."/>
            <person name="Labrenz M."/>
            <person name="Spormann A.M."/>
            <person name="Op den Camp H."/>
            <person name="Overmann J."/>
            <person name="Amann R."/>
            <person name="Jetten M.S.M."/>
            <person name="Mascher T."/>
            <person name="Medema M.H."/>
            <person name="Devos D.P."/>
            <person name="Kaster A.-K."/>
            <person name="Ovreas L."/>
            <person name="Rohde M."/>
            <person name="Galperin M.Y."/>
            <person name="Jogler C."/>
        </authorList>
    </citation>
    <scope>NUCLEOTIDE SEQUENCE [LARGE SCALE GENOMIC DNA]</scope>
    <source>
        <strain evidence="3 4">Pan44</strain>
    </source>
</reference>
<dbReference type="RefSeq" id="WP_197453392.1">
    <property type="nucleotide sequence ID" value="NZ_CP036271.1"/>
</dbReference>
<feature type="region of interest" description="Disordered" evidence="1">
    <location>
        <begin position="291"/>
        <end position="311"/>
    </location>
</feature>
<dbReference type="SMART" id="SM00257">
    <property type="entry name" value="LysM"/>
    <property type="match status" value="2"/>
</dbReference>
<feature type="region of interest" description="Disordered" evidence="1">
    <location>
        <begin position="139"/>
        <end position="167"/>
    </location>
</feature>
<organism evidence="3 4">
    <name type="scientific">Caulifigura coniformis</name>
    <dbReference type="NCBI Taxonomy" id="2527983"/>
    <lineage>
        <taxon>Bacteria</taxon>
        <taxon>Pseudomonadati</taxon>
        <taxon>Planctomycetota</taxon>
        <taxon>Planctomycetia</taxon>
        <taxon>Planctomycetales</taxon>
        <taxon>Planctomycetaceae</taxon>
        <taxon>Caulifigura</taxon>
    </lineage>
</organism>
<protein>
    <submittedName>
        <fullName evidence="3">LysM domain/BON superfamily protein</fullName>
    </submittedName>
</protein>
<accession>A0A517SGY9</accession>
<feature type="domain" description="LysM" evidence="2">
    <location>
        <begin position="365"/>
        <end position="414"/>
    </location>
</feature>
<dbReference type="PROSITE" id="PS51782">
    <property type="entry name" value="LYSM"/>
    <property type="match status" value="2"/>
</dbReference>
<dbReference type="AlphaFoldDB" id="A0A517SGY9"/>